<proteinExistence type="predicted"/>
<evidence type="ECO:0008006" key="3">
    <source>
        <dbReference type="Google" id="ProtNLM"/>
    </source>
</evidence>
<evidence type="ECO:0000313" key="1">
    <source>
        <dbReference type="EMBL" id="GLQ28662.1"/>
    </source>
</evidence>
<protein>
    <recommendedName>
        <fullName evidence="3">DUF3135 domain-containing protein</fullName>
    </recommendedName>
</protein>
<reference evidence="1" key="2">
    <citation type="submission" date="2023-01" db="EMBL/GenBank/DDBJ databases">
        <title>Draft genome sequence of Sulfitobacter pacificus strain NBRC 109915.</title>
        <authorList>
            <person name="Sun Q."/>
            <person name="Mori K."/>
        </authorList>
    </citation>
    <scope>NUCLEOTIDE SEQUENCE</scope>
    <source>
        <strain evidence="1">NBRC 109915</strain>
    </source>
</reference>
<accession>A0ABQ5VNL4</accession>
<sequence>MNIHDLEHQMEQLERAFDAAPADERLKLAPRVQRITNTLDARQQPIPRRLQRIQKTLEQDAFDDMFDNMPV</sequence>
<dbReference type="EMBL" id="BSNL01000001">
    <property type="protein sequence ID" value="GLQ28662.1"/>
    <property type="molecule type" value="Genomic_DNA"/>
</dbReference>
<keyword evidence="2" id="KW-1185">Reference proteome</keyword>
<organism evidence="1 2">
    <name type="scientific">Sulfitobacter pacificus</name>
    <dbReference type="NCBI Taxonomy" id="1499314"/>
    <lineage>
        <taxon>Bacteria</taxon>
        <taxon>Pseudomonadati</taxon>
        <taxon>Pseudomonadota</taxon>
        <taxon>Alphaproteobacteria</taxon>
        <taxon>Rhodobacterales</taxon>
        <taxon>Roseobacteraceae</taxon>
        <taxon>Sulfitobacter</taxon>
    </lineage>
</organism>
<gene>
    <name evidence="1" type="ORF">GCM10007927_34650</name>
</gene>
<reference evidence="1" key="1">
    <citation type="journal article" date="2014" name="Int. J. Syst. Evol. Microbiol.">
        <title>Complete genome of a new Firmicutes species belonging to the dominant human colonic microbiota ('Ruminococcus bicirculans') reveals two chromosomes and a selective capacity to utilize plant glucans.</title>
        <authorList>
            <consortium name="NISC Comparative Sequencing Program"/>
            <person name="Wegmann U."/>
            <person name="Louis P."/>
            <person name="Goesmann A."/>
            <person name="Henrissat B."/>
            <person name="Duncan S.H."/>
            <person name="Flint H.J."/>
        </authorList>
    </citation>
    <scope>NUCLEOTIDE SEQUENCE</scope>
    <source>
        <strain evidence="1">NBRC 109915</strain>
    </source>
</reference>
<dbReference type="Proteomes" id="UP001161388">
    <property type="component" value="Unassembled WGS sequence"/>
</dbReference>
<dbReference type="RefSeq" id="WP_284375242.1">
    <property type="nucleotide sequence ID" value="NZ_BSNL01000001.1"/>
</dbReference>
<evidence type="ECO:0000313" key="2">
    <source>
        <dbReference type="Proteomes" id="UP001161388"/>
    </source>
</evidence>
<name>A0ABQ5VNL4_9RHOB</name>
<comment type="caution">
    <text evidence="1">The sequence shown here is derived from an EMBL/GenBank/DDBJ whole genome shotgun (WGS) entry which is preliminary data.</text>
</comment>